<feature type="signal peptide" evidence="1">
    <location>
        <begin position="1"/>
        <end position="24"/>
    </location>
</feature>
<keyword evidence="1" id="KW-0732">Signal</keyword>
<protein>
    <recommendedName>
        <fullName evidence="4">TIGR03067 domain-containing protein</fullName>
    </recommendedName>
</protein>
<proteinExistence type="predicted"/>
<accession>A0A6M4IU98</accession>
<organism evidence="2 3">
    <name type="scientific">Gemmatimonas groenlandica</name>
    <dbReference type="NCBI Taxonomy" id="2732249"/>
    <lineage>
        <taxon>Bacteria</taxon>
        <taxon>Pseudomonadati</taxon>
        <taxon>Gemmatimonadota</taxon>
        <taxon>Gemmatimonadia</taxon>
        <taxon>Gemmatimonadales</taxon>
        <taxon>Gemmatimonadaceae</taxon>
        <taxon>Gemmatimonas</taxon>
    </lineage>
</organism>
<reference evidence="2 3" key="1">
    <citation type="submission" date="2020-05" db="EMBL/GenBank/DDBJ databases">
        <title>Complete genome sequence of Gemmatimonas greenlandica TET16.</title>
        <authorList>
            <person name="Zeng Y."/>
        </authorList>
    </citation>
    <scope>NUCLEOTIDE SEQUENCE [LARGE SCALE GENOMIC DNA]</scope>
    <source>
        <strain evidence="2 3">TET16</strain>
    </source>
</reference>
<feature type="chain" id="PRO_5027015470" description="TIGR03067 domain-containing protein" evidence="1">
    <location>
        <begin position="25"/>
        <end position="128"/>
    </location>
</feature>
<keyword evidence="3" id="KW-1185">Reference proteome</keyword>
<dbReference type="RefSeq" id="WP_171225162.1">
    <property type="nucleotide sequence ID" value="NZ_CP053085.1"/>
</dbReference>
<gene>
    <name evidence="2" type="ORF">HKW67_09515</name>
</gene>
<dbReference type="Proteomes" id="UP000500938">
    <property type="component" value="Chromosome"/>
</dbReference>
<evidence type="ECO:0000313" key="2">
    <source>
        <dbReference type="EMBL" id="QJR35731.1"/>
    </source>
</evidence>
<dbReference type="AlphaFoldDB" id="A0A6M4IU98"/>
<dbReference type="EMBL" id="CP053085">
    <property type="protein sequence ID" value="QJR35731.1"/>
    <property type="molecule type" value="Genomic_DNA"/>
</dbReference>
<name>A0A6M4IU98_9BACT</name>
<sequence>MHFSSRILAVASASLIAVSTSVAAAAQRIAVDLTGNWTFEVVTENGTGVSAVAMTQKGDSLTGTYTSGRMGTLPFKGLVKGQTFTFAANTSGGATFTFSGAIVDADHIKGDLDFGGQGGATFSGTRKK</sequence>
<evidence type="ECO:0008006" key="4">
    <source>
        <dbReference type="Google" id="ProtNLM"/>
    </source>
</evidence>
<evidence type="ECO:0000256" key="1">
    <source>
        <dbReference type="SAM" id="SignalP"/>
    </source>
</evidence>
<dbReference type="KEGG" id="ggr:HKW67_09515"/>
<evidence type="ECO:0000313" key="3">
    <source>
        <dbReference type="Proteomes" id="UP000500938"/>
    </source>
</evidence>